<dbReference type="PRINTS" id="PR00014">
    <property type="entry name" value="FNTYPEIII"/>
</dbReference>
<dbReference type="GeneTree" id="ENSGT00940000163592"/>
<feature type="domain" description="Fibronectin type-III" evidence="9">
    <location>
        <begin position="664"/>
        <end position="752"/>
    </location>
</feature>
<keyword evidence="4 8" id="KW-1133">Transmembrane helix</keyword>
<dbReference type="InterPro" id="IPR050617">
    <property type="entry name" value="E3_ligase_FN3/SPRY"/>
</dbReference>
<evidence type="ECO:0000259" key="9">
    <source>
        <dbReference type="PROSITE" id="PS50853"/>
    </source>
</evidence>
<organism evidence="10 11">
    <name type="scientific">Prolemur simus</name>
    <name type="common">Greater bamboo lemur</name>
    <name type="synonym">Hapalemur simus</name>
    <dbReference type="NCBI Taxonomy" id="1328070"/>
    <lineage>
        <taxon>Eukaryota</taxon>
        <taxon>Metazoa</taxon>
        <taxon>Chordata</taxon>
        <taxon>Craniata</taxon>
        <taxon>Vertebrata</taxon>
        <taxon>Euteleostomi</taxon>
        <taxon>Mammalia</taxon>
        <taxon>Eutheria</taxon>
        <taxon>Euarchontoglires</taxon>
        <taxon>Primates</taxon>
        <taxon>Strepsirrhini</taxon>
        <taxon>Lemuriformes</taxon>
        <taxon>Lemuridae</taxon>
        <taxon>Prolemur</taxon>
    </lineage>
</organism>
<reference evidence="10" key="2">
    <citation type="submission" date="2025-09" db="UniProtKB">
        <authorList>
            <consortium name="Ensembl"/>
        </authorList>
    </citation>
    <scope>IDENTIFICATION</scope>
</reference>
<evidence type="ECO:0000256" key="8">
    <source>
        <dbReference type="SAM" id="Phobius"/>
    </source>
</evidence>
<keyword evidence="11" id="KW-1185">Reference proteome</keyword>
<name>A0A8C8YFS1_PROSS</name>
<evidence type="ECO:0000313" key="11">
    <source>
        <dbReference type="Proteomes" id="UP000694414"/>
    </source>
</evidence>
<dbReference type="PANTHER" id="PTHR24099:SF14">
    <property type="entry name" value="FIBRONECTIN TYPE III DOMAIN CONTAINING 3C2-RELATED"/>
    <property type="match status" value="1"/>
</dbReference>
<reference evidence="10" key="1">
    <citation type="submission" date="2025-08" db="UniProtKB">
        <authorList>
            <consortium name="Ensembl"/>
        </authorList>
    </citation>
    <scope>IDENTIFICATION</scope>
</reference>
<dbReference type="PROSITE" id="PS50853">
    <property type="entry name" value="FN3"/>
    <property type="match status" value="7"/>
</dbReference>
<feature type="domain" description="Fibronectin type-III" evidence="9">
    <location>
        <begin position="289"/>
        <end position="380"/>
    </location>
</feature>
<dbReference type="SMART" id="SM00060">
    <property type="entry name" value="FN3"/>
    <property type="match status" value="7"/>
</dbReference>
<evidence type="ECO:0000256" key="1">
    <source>
        <dbReference type="ARBA" id="ARBA00004167"/>
    </source>
</evidence>
<dbReference type="Ensembl" id="ENSPSMT00000000122.1">
    <property type="protein sequence ID" value="ENSPSMP00000000098.1"/>
    <property type="gene ID" value="ENSPSMG00000000098.1"/>
</dbReference>
<dbReference type="InterPro" id="IPR003961">
    <property type="entry name" value="FN3_dom"/>
</dbReference>
<dbReference type="SUPFAM" id="SSF49265">
    <property type="entry name" value="Fibronectin type III"/>
    <property type="match status" value="4"/>
</dbReference>
<evidence type="ECO:0000256" key="5">
    <source>
        <dbReference type="ARBA" id="ARBA00023136"/>
    </source>
</evidence>
<comment type="subcellular location">
    <subcellularLocation>
        <location evidence="1">Membrane</location>
        <topology evidence="1">Single-pass membrane protein</topology>
    </subcellularLocation>
</comment>
<feature type="compositionally biased region" description="Polar residues" evidence="7">
    <location>
        <begin position="111"/>
        <end position="155"/>
    </location>
</feature>
<evidence type="ECO:0000256" key="3">
    <source>
        <dbReference type="ARBA" id="ARBA00022737"/>
    </source>
</evidence>
<feature type="compositionally biased region" description="Polar residues" evidence="7">
    <location>
        <begin position="60"/>
        <end position="102"/>
    </location>
</feature>
<dbReference type="InterPro" id="IPR036116">
    <property type="entry name" value="FN3_sf"/>
</dbReference>
<keyword evidence="2 8" id="KW-0812">Transmembrane</keyword>
<dbReference type="GO" id="GO:0016020">
    <property type="term" value="C:membrane"/>
    <property type="evidence" value="ECO:0007669"/>
    <property type="project" value="UniProtKB-SubCell"/>
</dbReference>
<evidence type="ECO:0000256" key="2">
    <source>
        <dbReference type="ARBA" id="ARBA00022692"/>
    </source>
</evidence>
<evidence type="ECO:0000256" key="7">
    <source>
        <dbReference type="SAM" id="MobiDB-lite"/>
    </source>
</evidence>
<dbReference type="InterPro" id="IPR013783">
    <property type="entry name" value="Ig-like_fold"/>
</dbReference>
<proteinExistence type="inferred from homology"/>
<sequence>MNYAPTTYTDNTSSIYTVDNTQSTYTVDNTLSTCTVDNTSSTNTVDNTSSTCTVNNVNTYTDSAPSNDTIDKPPSTNITDKTPRNSSTDHAPSTSISDSTLCPATMDSVPGPSNTNYAPQNDISDRTPSTSAIDNALSTSSDASISNTASAQVETSHGKKQRATRGENIKQKPSGKRSKSPSPNVAEKGKIRSLVSDIQTRSAVISWNLHGSEKCDHTKSPVTFELAISNSGKNGKYKNVYIGDGVTFTLLDLQPSMAYFLRVTTIRGSEHRTVSEVVSFTTPGCEPDPPLAPKLINRSKSSLNLQWKGSNDNGSKISSFLLEWDEGKGEDFKSCYTGTMKQHKILKLSASTKYSFRLAAKNNFGLSDFSEIAVFHTSGTIPLTPSPPKLKEAGISNLSLEWCAPANTNPNTLTYVLEMEEAGSGLGFKPKYNGEDLSCTITNLQRSTTYKFRIFAYNMEGRSNPSGEVKYTTCPDKPGSPRKPYIKGKIHAHRVKIGWEPPKDDGGTYISSYSLEVSENSDVNLWNIIYSGDTREFLYDHLQPGTAYKLRVFCTSPIGQSQPSDILTIQTPTISPESCHPPLLKGKTKSTETNLQCDNSLANGNSETPAYVKKAKGNEDDTQGHPGSEVKCTAVNIVGVGRFGGTGIVTTPASIPGVVPMLREAENKVPAKLASSCIAIQWEEPDCHGSPITGYNIEYGNRKILTVNRVTECLLKNLQPDTTYKIRIQAINHYGLSPFSQSIRTKTKLLPPEPPHLDCVVYGHQSLKLKWGNSSSKGLLSNVISYNLLMGDGSGRFSIIYRGPCQTHKVQRLGEYTQYKFKIQACNEAGEGPLSSIYTFTTTKTPPATLKTPKLYQLNNNICEIKWEALEPIKGDPIVYNLQLTSEKGTDLIYKGPNTSFSFSNFLRNSHYRFKVCAGRQYQNSAGTQELWGSYSPSALFSTHKQQPGPGKEMSNDTFVLILVIGFAVVAILCAVAIQHFLIN</sequence>
<feature type="domain" description="Fibronectin type-III" evidence="9">
    <location>
        <begin position="480"/>
        <end position="574"/>
    </location>
</feature>
<accession>A0A8C8YFS1</accession>
<evidence type="ECO:0000256" key="6">
    <source>
        <dbReference type="ARBA" id="ARBA00038207"/>
    </source>
</evidence>
<comment type="similarity">
    <text evidence="6">Belongs to the FNDC3 family.</text>
</comment>
<dbReference type="CDD" id="cd00063">
    <property type="entry name" value="FN3"/>
    <property type="match status" value="5"/>
</dbReference>
<feature type="domain" description="Fibronectin type-III" evidence="9">
    <location>
        <begin position="187"/>
        <end position="285"/>
    </location>
</feature>
<dbReference type="AlphaFoldDB" id="A0A8C8YFS1"/>
<dbReference type="Gene3D" id="2.60.40.10">
    <property type="entry name" value="Immunoglobulins"/>
    <property type="match status" value="7"/>
</dbReference>
<dbReference type="FunFam" id="2.60.40.10:FF:000373">
    <property type="entry name" value="fibronectin type-III domain-containing protein 3A isoform X1"/>
    <property type="match status" value="1"/>
</dbReference>
<feature type="region of interest" description="Disordered" evidence="7">
    <location>
        <begin position="58"/>
        <end position="191"/>
    </location>
</feature>
<keyword evidence="3" id="KW-0677">Repeat</keyword>
<evidence type="ECO:0000256" key="4">
    <source>
        <dbReference type="ARBA" id="ARBA00022989"/>
    </source>
</evidence>
<feature type="domain" description="Fibronectin type-III" evidence="9">
    <location>
        <begin position="753"/>
        <end position="848"/>
    </location>
</feature>
<protein>
    <recommendedName>
        <fullName evidence="9">Fibronectin type-III domain-containing protein</fullName>
    </recommendedName>
</protein>
<dbReference type="PANTHER" id="PTHR24099">
    <property type="entry name" value="E3 UBIQUITIN-PROTEIN LIGASE TRIM36-RELATED"/>
    <property type="match status" value="1"/>
</dbReference>
<dbReference type="Pfam" id="PF00041">
    <property type="entry name" value="fn3"/>
    <property type="match status" value="4"/>
</dbReference>
<feature type="domain" description="Fibronectin type-III" evidence="9">
    <location>
        <begin position="849"/>
        <end position="939"/>
    </location>
</feature>
<dbReference type="Proteomes" id="UP000694414">
    <property type="component" value="Unplaced"/>
</dbReference>
<evidence type="ECO:0000313" key="10">
    <source>
        <dbReference type="Ensembl" id="ENSPSMP00000000098.1"/>
    </source>
</evidence>
<feature type="transmembrane region" description="Helical" evidence="8">
    <location>
        <begin position="959"/>
        <end position="983"/>
    </location>
</feature>
<feature type="domain" description="Fibronectin type-III" evidence="9">
    <location>
        <begin position="384"/>
        <end position="476"/>
    </location>
</feature>
<keyword evidence="5 8" id="KW-0472">Membrane</keyword>
<dbReference type="FunFam" id="2.60.40.10:FF:000180">
    <property type="entry name" value="Fibronectin type III domain containing 3A"/>
    <property type="match status" value="1"/>
</dbReference>